<keyword evidence="7" id="KW-0472">Membrane</keyword>
<keyword evidence="7" id="KW-1133">Transmembrane helix</keyword>
<comment type="caution">
    <text evidence="9">The sequence shown here is derived from an EMBL/GenBank/DDBJ whole genome shotgun (WGS) entry which is preliminary data.</text>
</comment>
<feature type="transmembrane region" description="Helical" evidence="7">
    <location>
        <begin position="12"/>
        <end position="31"/>
    </location>
</feature>
<dbReference type="InterPro" id="IPR004358">
    <property type="entry name" value="Sig_transdc_His_kin-like_C"/>
</dbReference>
<dbReference type="GO" id="GO:0004673">
    <property type="term" value="F:protein histidine kinase activity"/>
    <property type="evidence" value="ECO:0007669"/>
    <property type="project" value="UniProtKB-EC"/>
</dbReference>
<dbReference type="InterPro" id="IPR003594">
    <property type="entry name" value="HATPase_dom"/>
</dbReference>
<evidence type="ECO:0000256" key="6">
    <source>
        <dbReference type="ARBA" id="ARBA00023012"/>
    </source>
</evidence>
<sequence>MKKSHLSISGYIHLMIILLLLLEAGWLYSLYHAERRDFRYVTGKFIEDAIKEEIHTCPIQETNGLDDFSMKGRLIMTYTYKGKYFHIDTNSQLFLVFYRRKLYDFNRESWNIDSLAACFRHFCPWEDLNPVFIRQDTTGKIIDRYPADCRTPYRQPDFAQFQLGNLEPDTLTAWFDFPFNRFWLRQRYGLLLSIVPFLFALSFGLLILRREKRRQRNHLLTEKQLIFIHDLKTPFCTSCHIEQHLLQHVGEWPAEKIHEKLNVCRHLLAAITDEMTQLIDRSAGYWGTNPETAGFDLRSMLEEVAARYGGRGDASRIAVDYRLDTPIVQGDSFHLSHIIGNLIDNALRHAGPEANVTVICDADRRGRLRLTVEDNGTGIPRRLHRRIFRPGFRSVPTGDNHGIGLAYIRNTARRIGARLRLDSRPGHGSRFILTFTPGQKHRSRKIHLSPRFYSCFIVAIMFAALFWTGNLYIADRRAFVNEELPNLDEAIFKNNKNFFKWREDTNCFCNDFEAKTITVTHNGQDTTLAMGTQVNQSHIYQRLSYDLRDTTNWSIDSLLSAYRKYSANRLPVVFRRIDAAGRTTDRAGTEQQALFLPVECSLPLGYVEGHRLEVQFAYPWLRLFSRYGFGLFLALAGLSVTIRFNRIATDMARRQQAFVRFQREEVQLFIRSLQPRLRDIRYPQTADPEILGATLRKNLGVYRELLDQINLLLEKFKTIEWE</sequence>
<dbReference type="AlphaFoldDB" id="A0A413I9G0"/>
<gene>
    <name evidence="9" type="ORF">DXA53_14525</name>
</gene>
<dbReference type="SUPFAM" id="SSF55874">
    <property type="entry name" value="ATPase domain of HSP90 chaperone/DNA topoisomerase II/histidine kinase"/>
    <property type="match status" value="1"/>
</dbReference>
<dbReference type="CDD" id="cd00075">
    <property type="entry name" value="HATPase"/>
    <property type="match status" value="1"/>
</dbReference>
<comment type="catalytic activity">
    <reaction evidence="1">
        <text>ATP + protein L-histidine = ADP + protein N-phospho-L-histidine.</text>
        <dbReference type="EC" id="2.7.13.3"/>
    </reaction>
</comment>
<keyword evidence="3" id="KW-0597">Phosphoprotein</keyword>
<dbReference type="EC" id="2.7.13.3" evidence="2"/>
<dbReference type="InterPro" id="IPR036890">
    <property type="entry name" value="HATPase_C_sf"/>
</dbReference>
<proteinExistence type="predicted"/>
<dbReference type="PANTHER" id="PTHR44936">
    <property type="entry name" value="SENSOR PROTEIN CREC"/>
    <property type="match status" value="1"/>
</dbReference>
<dbReference type="EMBL" id="QSCO01000021">
    <property type="protein sequence ID" value="RGY04918.1"/>
    <property type="molecule type" value="Genomic_DNA"/>
</dbReference>
<feature type="transmembrane region" description="Helical" evidence="7">
    <location>
        <begin position="452"/>
        <end position="473"/>
    </location>
</feature>
<evidence type="ECO:0000256" key="7">
    <source>
        <dbReference type="SAM" id="Phobius"/>
    </source>
</evidence>
<keyword evidence="4" id="KW-0808">Transferase</keyword>
<accession>A0A413I9G0</accession>
<evidence type="ECO:0000256" key="1">
    <source>
        <dbReference type="ARBA" id="ARBA00000085"/>
    </source>
</evidence>
<dbReference type="Gene3D" id="3.30.565.10">
    <property type="entry name" value="Histidine kinase-like ATPase, C-terminal domain"/>
    <property type="match status" value="1"/>
</dbReference>
<keyword evidence="7" id="KW-0812">Transmembrane</keyword>
<reference evidence="9 10" key="1">
    <citation type="submission" date="2018-08" db="EMBL/GenBank/DDBJ databases">
        <title>A genome reference for cultivated species of the human gut microbiota.</title>
        <authorList>
            <person name="Zou Y."/>
            <person name="Xue W."/>
            <person name="Luo G."/>
        </authorList>
    </citation>
    <scope>NUCLEOTIDE SEQUENCE [LARGE SCALE GENOMIC DNA]</scope>
    <source>
        <strain evidence="9 10">OF03-11</strain>
    </source>
</reference>
<dbReference type="GO" id="GO:0000160">
    <property type="term" value="P:phosphorelay signal transduction system"/>
    <property type="evidence" value="ECO:0007669"/>
    <property type="project" value="UniProtKB-KW"/>
</dbReference>
<organism evidence="9 10">
    <name type="scientific">Odoribacter splanchnicus</name>
    <dbReference type="NCBI Taxonomy" id="28118"/>
    <lineage>
        <taxon>Bacteria</taxon>
        <taxon>Pseudomonadati</taxon>
        <taxon>Bacteroidota</taxon>
        <taxon>Bacteroidia</taxon>
        <taxon>Bacteroidales</taxon>
        <taxon>Odoribacteraceae</taxon>
        <taxon>Odoribacter</taxon>
    </lineage>
</organism>
<feature type="transmembrane region" description="Helical" evidence="7">
    <location>
        <begin position="188"/>
        <end position="208"/>
    </location>
</feature>
<name>A0A413I9G0_9BACT</name>
<evidence type="ECO:0000256" key="4">
    <source>
        <dbReference type="ARBA" id="ARBA00022679"/>
    </source>
</evidence>
<dbReference type="Proteomes" id="UP000284434">
    <property type="component" value="Unassembled WGS sequence"/>
</dbReference>
<evidence type="ECO:0000313" key="10">
    <source>
        <dbReference type="Proteomes" id="UP000284434"/>
    </source>
</evidence>
<feature type="domain" description="Histidine kinase/HSP90-like ATPase" evidence="8">
    <location>
        <begin position="330"/>
        <end position="439"/>
    </location>
</feature>
<dbReference type="PANTHER" id="PTHR44936:SF9">
    <property type="entry name" value="SENSOR PROTEIN CREC"/>
    <property type="match status" value="1"/>
</dbReference>
<dbReference type="PRINTS" id="PR00344">
    <property type="entry name" value="BCTRLSENSOR"/>
</dbReference>
<evidence type="ECO:0000313" key="9">
    <source>
        <dbReference type="EMBL" id="RGY04918.1"/>
    </source>
</evidence>
<feature type="transmembrane region" description="Helical" evidence="7">
    <location>
        <begin position="624"/>
        <end position="644"/>
    </location>
</feature>
<evidence type="ECO:0000256" key="3">
    <source>
        <dbReference type="ARBA" id="ARBA00022553"/>
    </source>
</evidence>
<evidence type="ECO:0000259" key="8">
    <source>
        <dbReference type="SMART" id="SM00387"/>
    </source>
</evidence>
<dbReference type="Pfam" id="PF02518">
    <property type="entry name" value="HATPase_c"/>
    <property type="match status" value="1"/>
</dbReference>
<keyword evidence="6" id="KW-0902">Two-component regulatory system</keyword>
<keyword evidence="5 9" id="KW-0418">Kinase</keyword>
<dbReference type="RefSeq" id="WP_118104553.1">
    <property type="nucleotide sequence ID" value="NZ_QSCO01000021.1"/>
</dbReference>
<evidence type="ECO:0000256" key="2">
    <source>
        <dbReference type="ARBA" id="ARBA00012438"/>
    </source>
</evidence>
<protein>
    <recommendedName>
        <fullName evidence="2">histidine kinase</fullName>
        <ecNumber evidence="2">2.7.13.3</ecNumber>
    </recommendedName>
</protein>
<dbReference type="SMART" id="SM00387">
    <property type="entry name" value="HATPase_c"/>
    <property type="match status" value="1"/>
</dbReference>
<evidence type="ECO:0000256" key="5">
    <source>
        <dbReference type="ARBA" id="ARBA00022777"/>
    </source>
</evidence>
<dbReference type="InterPro" id="IPR050980">
    <property type="entry name" value="2C_sensor_his_kinase"/>
</dbReference>